<gene>
    <name evidence="2" type="ORF">TNCT_494561</name>
</gene>
<keyword evidence="1" id="KW-0812">Transmembrane</keyword>
<feature type="transmembrane region" description="Helical" evidence="1">
    <location>
        <begin position="14"/>
        <end position="34"/>
    </location>
</feature>
<accession>A0A8X6GU60</accession>
<reference evidence="2" key="1">
    <citation type="submission" date="2020-07" db="EMBL/GenBank/DDBJ databases">
        <title>Multicomponent nature underlies the extraordinary mechanical properties of spider dragline silk.</title>
        <authorList>
            <person name="Kono N."/>
            <person name="Nakamura H."/>
            <person name="Mori M."/>
            <person name="Yoshida Y."/>
            <person name="Ohtoshi R."/>
            <person name="Malay A.D."/>
            <person name="Moran D.A.P."/>
            <person name="Tomita M."/>
            <person name="Numata K."/>
            <person name="Arakawa K."/>
        </authorList>
    </citation>
    <scope>NUCLEOTIDE SEQUENCE</scope>
</reference>
<dbReference type="Proteomes" id="UP000887116">
    <property type="component" value="Unassembled WGS sequence"/>
</dbReference>
<sequence length="47" mass="5275">KCTSSRIVLWSENYLPIIQCILLSVVVGVVGTRFRVPMNPKICRVEG</sequence>
<evidence type="ECO:0000313" key="3">
    <source>
        <dbReference type="Proteomes" id="UP000887116"/>
    </source>
</evidence>
<name>A0A8X6GU60_TRICU</name>
<feature type="non-terminal residue" evidence="2">
    <location>
        <position position="1"/>
    </location>
</feature>
<protein>
    <submittedName>
        <fullName evidence="2">Uncharacterized protein</fullName>
    </submittedName>
</protein>
<evidence type="ECO:0000256" key="1">
    <source>
        <dbReference type="SAM" id="Phobius"/>
    </source>
</evidence>
<keyword evidence="1" id="KW-1133">Transmembrane helix</keyword>
<proteinExistence type="predicted"/>
<dbReference type="AlphaFoldDB" id="A0A8X6GU60"/>
<keyword evidence="3" id="KW-1185">Reference proteome</keyword>
<organism evidence="2 3">
    <name type="scientific">Trichonephila clavata</name>
    <name type="common">Joro spider</name>
    <name type="synonym">Nephila clavata</name>
    <dbReference type="NCBI Taxonomy" id="2740835"/>
    <lineage>
        <taxon>Eukaryota</taxon>
        <taxon>Metazoa</taxon>
        <taxon>Ecdysozoa</taxon>
        <taxon>Arthropoda</taxon>
        <taxon>Chelicerata</taxon>
        <taxon>Arachnida</taxon>
        <taxon>Araneae</taxon>
        <taxon>Araneomorphae</taxon>
        <taxon>Entelegynae</taxon>
        <taxon>Araneoidea</taxon>
        <taxon>Nephilidae</taxon>
        <taxon>Trichonephila</taxon>
    </lineage>
</organism>
<evidence type="ECO:0000313" key="2">
    <source>
        <dbReference type="EMBL" id="GFQ89788.1"/>
    </source>
</evidence>
<keyword evidence="1" id="KW-0472">Membrane</keyword>
<dbReference type="EMBL" id="BMAO01013578">
    <property type="protein sequence ID" value="GFQ89788.1"/>
    <property type="molecule type" value="Genomic_DNA"/>
</dbReference>
<comment type="caution">
    <text evidence="2">The sequence shown here is derived from an EMBL/GenBank/DDBJ whole genome shotgun (WGS) entry which is preliminary data.</text>
</comment>